<dbReference type="EMBL" id="CM000765">
    <property type="protein sequence ID" value="OQU81404.1"/>
    <property type="molecule type" value="Genomic_DNA"/>
</dbReference>
<organism evidence="2 3">
    <name type="scientific">Sorghum bicolor</name>
    <name type="common">Sorghum</name>
    <name type="synonym">Sorghum vulgare</name>
    <dbReference type="NCBI Taxonomy" id="4558"/>
    <lineage>
        <taxon>Eukaryota</taxon>
        <taxon>Viridiplantae</taxon>
        <taxon>Streptophyta</taxon>
        <taxon>Embryophyta</taxon>
        <taxon>Tracheophyta</taxon>
        <taxon>Spermatophyta</taxon>
        <taxon>Magnoliopsida</taxon>
        <taxon>Liliopsida</taxon>
        <taxon>Poales</taxon>
        <taxon>Poaceae</taxon>
        <taxon>PACMAD clade</taxon>
        <taxon>Panicoideae</taxon>
        <taxon>Andropogonodae</taxon>
        <taxon>Andropogoneae</taxon>
        <taxon>Sorghinae</taxon>
        <taxon>Sorghum</taxon>
    </lineage>
</organism>
<reference evidence="2 3" key="1">
    <citation type="journal article" date="2009" name="Nature">
        <title>The Sorghum bicolor genome and the diversification of grasses.</title>
        <authorList>
            <person name="Paterson A.H."/>
            <person name="Bowers J.E."/>
            <person name="Bruggmann R."/>
            <person name="Dubchak I."/>
            <person name="Grimwood J."/>
            <person name="Gundlach H."/>
            <person name="Haberer G."/>
            <person name="Hellsten U."/>
            <person name="Mitros T."/>
            <person name="Poliakov A."/>
            <person name="Schmutz J."/>
            <person name="Spannagl M."/>
            <person name="Tang H."/>
            <person name="Wang X."/>
            <person name="Wicker T."/>
            <person name="Bharti A.K."/>
            <person name="Chapman J."/>
            <person name="Feltus F.A."/>
            <person name="Gowik U."/>
            <person name="Grigoriev I.V."/>
            <person name="Lyons E."/>
            <person name="Maher C.A."/>
            <person name="Martis M."/>
            <person name="Narechania A."/>
            <person name="Otillar R.P."/>
            <person name="Penning B.W."/>
            <person name="Salamov A.A."/>
            <person name="Wang Y."/>
            <person name="Zhang L."/>
            <person name="Carpita N.C."/>
            <person name="Freeling M."/>
            <person name="Gingle A.R."/>
            <person name="Hash C.T."/>
            <person name="Keller B."/>
            <person name="Klein P."/>
            <person name="Kresovich S."/>
            <person name="McCann M.C."/>
            <person name="Ming R."/>
            <person name="Peterson D.G."/>
            <person name="Mehboob-ur-Rahman"/>
            <person name="Ware D."/>
            <person name="Westhoff P."/>
            <person name="Mayer K.F."/>
            <person name="Messing J."/>
            <person name="Rokhsar D.S."/>
        </authorList>
    </citation>
    <scope>NUCLEOTIDE SEQUENCE [LARGE SCALE GENOMIC DNA]</scope>
    <source>
        <strain evidence="3">cv. BTx623</strain>
    </source>
</reference>
<sequence>MWRRPRMVAHGLGRRRPGGGDKAARRQAVGDTLLRVEATCSRACHMCCAGLLNLDPWLLGQRRFLSEDREQSGPDLGLGGARALDGWRLASRPWHTMLHNLQGGRQVCTCASRLLALINSQ</sequence>
<dbReference type="InParanoid" id="A0A1Z5RCB5"/>
<evidence type="ECO:0000313" key="3">
    <source>
        <dbReference type="Proteomes" id="UP000000768"/>
    </source>
</evidence>
<accession>A0A1Z5RCB5</accession>
<dbReference type="AlphaFoldDB" id="A0A1Z5RCB5"/>
<dbReference type="Proteomes" id="UP000000768">
    <property type="component" value="Chromosome 6"/>
</dbReference>
<keyword evidence="3" id="KW-1185">Reference proteome</keyword>
<feature type="compositionally biased region" description="Basic residues" evidence="1">
    <location>
        <begin position="1"/>
        <end position="17"/>
    </location>
</feature>
<dbReference type="Gramene" id="OQU81404">
    <property type="protein sequence ID" value="OQU81404"/>
    <property type="gene ID" value="SORBI_3006G052900"/>
</dbReference>
<reference evidence="3" key="2">
    <citation type="journal article" date="2018" name="Plant J.">
        <title>The Sorghum bicolor reference genome: improved assembly, gene annotations, a transcriptome atlas, and signatures of genome organization.</title>
        <authorList>
            <person name="McCormick R.F."/>
            <person name="Truong S.K."/>
            <person name="Sreedasyam A."/>
            <person name="Jenkins J."/>
            <person name="Shu S."/>
            <person name="Sims D."/>
            <person name="Kennedy M."/>
            <person name="Amirebrahimi M."/>
            <person name="Weers B.D."/>
            <person name="McKinley B."/>
            <person name="Mattison A."/>
            <person name="Morishige D.T."/>
            <person name="Grimwood J."/>
            <person name="Schmutz J."/>
            <person name="Mullet J.E."/>
        </authorList>
    </citation>
    <scope>NUCLEOTIDE SEQUENCE [LARGE SCALE GENOMIC DNA]</scope>
    <source>
        <strain evidence="3">cv. BTx623</strain>
    </source>
</reference>
<protein>
    <submittedName>
        <fullName evidence="2">Uncharacterized protein</fullName>
    </submittedName>
</protein>
<evidence type="ECO:0000313" key="2">
    <source>
        <dbReference type="EMBL" id="OQU81404.1"/>
    </source>
</evidence>
<feature type="region of interest" description="Disordered" evidence="1">
    <location>
        <begin position="1"/>
        <end position="24"/>
    </location>
</feature>
<gene>
    <name evidence="2" type="ORF">SORBI_3006G052900</name>
</gene>
<evidence type="ECO:0000256" key="1">
    <source>
        <dbReference type="SAM" id="MobiDB-lite"/>
    </source>
</evidence>
<proteinExistence type="predicted"/>
<name>A0A1Z5RCB5_SORBI</name>